<dbReference type="EMBL" id="PCVY01000053">
    <property type="protein sequence ID" value="PIQ86064.1"/>
    <property type="molecule type" value="Genomic_DNA"/>
</dbReference>
<keyword evidence="4" id="KW-0378">Hydrolase</keyword>
<dbReference type="PANTHER" id="PTHR30636">
    <property type="entry name" value="UPF0701 PROTEIN YICC"/>
    <property type="match status" value="1"/>
</dbReference>
<evidence type="ECO:0000256" key="5">
    <source>
        <dbReference type="ARBA" id="ARBA00035648"/>
    </source>
</evidence>
<evidence type="ECO:0000313" key="9">
    <source>
        <dbReference type="Proteomes" id="UP000230859"/>
    </source>
</evidence>
<dbReference type="Proteomes" id="UP000230859">
    <property type="component" value="Unassembled WGS sequence"/>
</dbReference>
<dbReference type="InterPro" id="IPR013527">
    <property type="entry name" value="YicC-like_N"/>
</dbReference>
<feature type="domain" description="Endoribonuclease YicC-like C-terminal" evidence="7">
    <location>
        <begin position="172"/>
        <end position="290"/>
    </location>
</feature>
<dbReference type="InterPro" id="IPR013551">
    <property type="entry name" value="YicC-like_C"/>
</dbReference>
<evidence type="ECO:0000256" key="1">
    <source>
        <dbReference type="ARBA" id="ARBA00001968"/>
    </source>
</evidence>
<keyword evidence="2" id="KW-0540">Nuclease</keyword>
<organism evidence="8 9">
    <name type="scientific">Candidatus Abzuiibacterium crystallinum</name>
    <dbReference type="NCBI Taxonomy" id="1974748"/>
    <lineage>
        <taxon>Bacteria</taxon>
        <taxon>Pseudomonadati</taxon>
        <taxon>Candidatus Omnitrophota</taxon>
        <taxon>Candidatus Abzuiibacterium</taxon>
    </lineage>
</organism>
<gene>
    <name evidence="8" type="ORF">COV74_06435</name>
</gene>
<dbReference type="AlphaFoldDB" id="A0A2H0LQV9"/>
<evidence type="ECO:0000256" key="3">
    <source>
        <dbReference type="ARBA" id="ARBA00022759"/>
    </source>
</evidence>
<dbReference type="Pfam" id="PF08340">
    <property type="entry name" value="YicC-like_C"/>
    <property type="match status" value="1"/>
</dbReference>
<dbReference type="GO" id="GO:0004521">
    <property type="term" value="F:RNA endonuclease activity"/>
    <property type="evidence" value="ECO:0007669"/>
    <property type="project" value="InterPro"/>
</dbReference>
<comment type="caution">
    <text evidence="8">The sequence shown here is derived from an EMBL/GenBank/DDBJ whole genome shotgun (WGS) entry which is preliminary data.</text>
</comment>
<evidence type="ECO:0000256" key="4">
    <source>
        <dbReference type="ARBA" id="ARBA00022801"/>
    </source>
</evidence>
<dbReference type="NCBIfam" id="TIGR00255">
    <property type="entry name" value="YicC/YloC family endoribonuclease"/>
    <property type="match status" value="1"/>
</dbReference>
<dbReference type="PANTHER" id="PTHR30636:SF3">
    <property type="entry name" value="UPF0701 PROTEIN YICC"/>
    <property type="match status" value="1"/>
</dbReference>
<proteinExistence type="inferred from homology"/>
<evidence type="ECO:0000256" key="2">
    <source>
        <dbReference type="ARBA" id="ARBA00022722"/>
    </source>
</evidence>
<evidence type="ECO:0000259" key="6">
    <source>
        <dbReference type="Pfam" id="PF03755"/>
    </source>
</evidence>
<accession>A0A2H0LQV9</accession>
<sequence>MIEGMTGFGRATTGKGVYRWTVELRSVNHRFFDFSARLPNQFSAWESDIQKLIQPKLKRGRVMFSATLSNGKSLSEKLVLDESKLGFYVRTFRKIAKRHHLSDHLELRDLITMPNLFTVERQDNPTRHWHFLKTAVTQALTQMLRMRQVEGKALARDLIKRVRLVERAVSKIEKTAKESRTHLSKQFQEKVNKISEKVKLDPERLAREVAILAERADITEEIVRARHHIASLLKSLQGTGEAGKKLDFMLQEMNREVNTIASKAQNFPIASEVVSIKSELEKIREQVQNIV</sequence>
<evidence type="ECO:0000259" key="7">
    <source>
        <dbReference type="Pfam" id="PF08340"/>
    </source>
</evidence>
<dbReference type="GO" id="GO:0016787">
    <property type="term" value="F:hydrolase activity"/>
    <property type="evidence" value="ECO:0007669"/>
    <property type="project" value="UniProtKB-KW"/>
</dbReference>
<protein>
    <submittedName>
        <fullName evidence="8">YicC family protein</fullName>
    </submittedName>
</protein>
<feature type="domain" description="Endoribonuclease YicC-like N-terminal" evidence="6">
    <location>
        <begin position="2"/>
        <end position="155"/>
    </location>
</feature>
<reference evidence="8 9" key="1">
    <citation type="submission" date="2017-09" db="EMBL/GenBank/DDBJ databases">
        <title>Depth-based differentiation of microbial function through sediment-hosted aquifers and enrichment of novel symbionts in the deep terrestrial subsurface.</title>
        <authorList>
            <person name="Probst A.J."/>
            <person name="Ladd B."/>
            <person name="Jarett J.K."/>
            <person name="Geller-Mcgrath D.E."/>
            <person name="Sieber C.M."/>
            <person name="Emerson J.B."/>
            <person name="Anantharaman K."/>
            <person name="Thomas B.C."/>
            <person name="Malmstrom R."/>
            <person name="Stieglmeier M."/>
            <person name="Klingl A."/>
            <person name="Woyke T."/>
            <person name="Ryan C.M."/>
            <person name="Banfield J.F."/>
        </authorList>
    </citation>
    <scope>NUCLEOTIDE SEQUENCE [LARGE SCALE GENOMIC DNA]</scope>
    <source>
        <strain evidence="8">CG11_big_fil_rev_8_21_14_0_20_45_26</strain>
    </source>
</reference>
<keyword evidence="3" id="KW-0255">Endonuclease</keyword>
<comment type="similarity">
    <text evidence="5">Belongs to the YicC/YloC family.</text>
</comment>
<name>A0A2H0LQV9_9BACT</name>
<dbReference type="Pfam" id="PF03755">
    <property type="entry name" value="YicC-like_N"/>
    <property type="match status" value="1"/>
</dbReference>
<comment type="cofactor">
    <cofactor evidence="1">
        <name>a divalent metal cation</name>
        <dbReference type="ChEBI" id="CHEBI:60240"/>
    </cofactor>
</comment>
<dbReference type="InterPro" id="IPR005229">
    <property type="entry name" value="YicC/YloC-like"/>
</dbReference>
<evidence type="ECO:0000313" key="8">
    <source>
        <dbReference type="EMBL" id="PIQ86064.1"/>
    </source>
</evidence>